<evidence type="ECO:0000313" key="1">
    <source>
        <dbReference type="EMBL" id="MBR0552540.1"/>
    </source>
</evidence>
<gene>
    <name evidence="1" type="ORF">J7S20_08485</name>
</gene>
<dbReference type="NCBIfam" id="NF041112">
    <property type="entry name" value="chap_CsgH_alph"/>
    <property type="match status" value="1"/>
</dbReference>
<sequence length="121" mass="12701">MAGLSSVLLAAAVGAMSAQPTDEGAGQRPIYLATEQHADSVELRVVGEADAATEARYALEVTGGANGNRNRTVQRGTARLVPNRKVVLMTLRLGSQSGTHWTAKLHVEGADGADYDIVESR</sequence>
<dbReference type="EMBL" id="JAGRQC010000002">
    <property type="protein sequence ID" value="MBR0552540.1"/>
    <property type="molecule type" value="Genomic_DNA"/>
</dbReference>
<proteinExistence type="predicted"/>
<name>A0A8T4ID90_9SPHN</name>
<accession>A0A8T4ID90</accession>
<dbReference type="InterPro" id="IPR053722">
    <property type="entry name" value="Curli_assembly_CsgC/AgfC"/>
</dbReference>
<dbReference type="Gene3D" id="2.60.40.2420">
    <property type="match status" value="1"/>
</dbReference>
<reference evidence="1" key="1">
    <citation type="submission" date="2021-04" db="EMBL/GenBank/DDBJ databases">
        <title>Ouciella asimina sp. nov., isolated from the surface seawater in the hydrothermal field of Okinawa Trough.</title>
        <authorList>
            <person name="Shuang W."/>
        </authorList>
    </citation>
    <scope>NUCLEOTIDE SEQUENCE</scope>
    <source>
        <strain evidence="1">LXI357</strain>
    </source>
</reference>
<evidence type="ECO:0000313" key="2">
    <source>
        <dbReference type="Proteomes" id="UP000676996"/>
    </source>
</evidence>
<dbReference type="RefSeq" id="WP_284053815.1">
    <property type="nucleotide sequence ID" value="NZ_JAGRQC010000002.1"/>
</dbReference>
<organism evidence="1 2">
    <name type="scientific">Stakelama marina</name>
    <dbReference type="NCBI Taxonomy" id="2826939"/>
    <lineage>
        <taxon>Bacteria</taxon>
        <taxon>Pseudomonadati</taxon>
        <taxon>Pseudomonadota</taxon>
        <taxon>Alphaproteobacteria</taxon>
        <taxon>Sphingomonadales</taxon>
        <taxon>Sphingomonadaceae</taxon>
        <taxon>Stakelama</taxon>
    </lineage>
</organism>
<keyword evidence="2" id="KW-1185">Reference proteome</keyword>
<dbReference type="AlphaFoldDB" id="A0A8T4ID90"/>
<dbReference type="Proteomes" id="UP000676996">
    <property type="component" value="Unassembled WGS sequence"/>
</dbReference>
<protein>
    <submittedName>
        <fullName evidence="1">Uncharacterized protein</fullName>
    </submittedName>
</protein>
<comment type="caution">
    <text evidence="1">The sequence shown here is derived from an EMBL/GenBank/DDBJ whole genome shotgun (WGS) entry which is preliminary data.</text>
</comment>
<dbReference type="InterPro" id="IPR047726">
    <property type="entry name" value="CsgH_dom"/>
</dbReference>